<dbReference type="NCBIfam" id="TIGR02891">
    <property type="entry name" value="CtaD_CoxA"/>
    <property type="match status" value="1"/>
</dbReference>
<evidence type="ECO:0000256" key="9">
    <source>
        <dbReference type="ARBA" id="ARBA00022723"/>
    </source>
</evidence>
<dbReference type="PANTHER" id="PTHR10422:SF18">
    <property type="entry name" value="CYTOCHROME C OXIDASE SUBUNIT 1"/>
    <property type="match status" value="1"/>
</dbReference>
<keyword evidence="10" id="KW-1278">Translocase</keyword>
<dbReference type="GO" id="GO:0046872">
    <property type="term" value="F:metal ion binding"/>
    <property type="evidence" value="ECO:0007669"/>
    <property type="project" value="UniProtKB-KW"/>
</dbReference>
<evidence type="ECO:0000313" key="22">
    <source>
        <dbReference type="EMBL" id="MBE9374829.1"/>
    </source>
</evidence>
<gene>
    <name evidence="22" type="primary">ctaD</name>
    <name evidence="22" type="ORF">IQ251_10270</name>
</gene>
<dbReference type="Pfam" id="PF00115">
    <property type="entry name" value="COX1"/>
    <property type="match status" value="1"/>
</dbReference>
<evidence type="ECO:0000256" key="1">
    <source>
        <dbReference type="ARBA" id="ARBA00004651"/>
    </source>
</evidence>
<evidence type="ECO:0000256" key="12">
    <source>
        <dbReference type="ARBA" id="ARBA00022989"/>
    </source>
</evidence>
<keyword evidence="14 19" id="KW-0186">Copper</keyword>
<dbReference type="FunFam" id="1.20.210.10:FF:000003">
    <property type="entry name" value="Cytochrome c oxidase subunit 1"/>
    <property type="match status" value="1"/>
</dbReference>
<feature type="transmembrane region" description="Helical" evidence="19">
    <location>
        <begin position="124"/>
        <end position="147"/>
    </location>
</feature>
<accession>A0A929FZZ1</accession>
<dbReference type="GO" id="GO:0020037">
    <property type="term" value="F:heme binding"/>
    <property type="evidence" value="ECO:0007669"/>
    <property type="project" value="InterPro"/>
</dbReference>
<keyword evidence="5 19" id="KW-1003">Cell membrane</keyword>
<evidence type="ECO:0000256" key="19">
    <source>
        <dbReference type="RuleBase" id="RU363061"/>
    </source>
</evidence>
<evidence type="ECO:0000256" key="2">
    <source>
        <dbReference type="ARBA" id="ARBA00004673"/>
    </source>
</evidence>
<comment type="similarity">
    <text evidence="3 18">Belongs to the heme-copper respiratory oxidase family.</text>
</comment>
<dbReference type="GO" id="GO:0015990">
    <property type="term" value="P:electron transport coupled proton transport"/>
    <property type="evidence" value="ECO:0007669"/>
    <property type="project" value="InterPro"/>
</dbReference>
<evidence type="ECO:0000256" key="5">
    <source>
        <dbReference type="ARBA" id="ARBA00022475"/>
    </source>
</evidence>
<evidence type="ECO:0000313" key="23">
    <source>
        <dbReference type="Proteomes" id="UP000598360"/>
    </source>
</evidence>
<proteinExistence type="inferred from homology"/>
<evidence type="ECO:0000256" key="15">
    <source>
        <dbReference type="ARBA" id="ARBA00023136"/>
    </source>
</evidence>
<keyword evidence="15 19" id="KW-0472">Membrane</keyword>
<evidence type="ECO:0000256" key="14">
    <source>
        <dbReference type="ARBA" id="ARBA00023008"/>
    </source>
</evidence>
<keyword evidence="7 18" id="KW-0679">Respiratory chain</keyword>
<evidence type="ECO:0000256" key="13">
    <source>
        <dbReference type="ARBA" id="ARBA00023004"/>
    </source>
</evidence>
<evidence type="ECO:0000256" key="11">
    <source>
        <dbReference type="ARBA" id="ARBA00022982"/>
    </source>
</evidence>
<protein>
    <recommendedName>
        <fullName evidence="19">Cytochrome c oxidase subunit 1</fullName>
        <ecNumber evidence="19">7.1.1.9</ecNumber>
    </recommendedName>
</protein>
<feature type="transmembrane region" description="Helical" evidence="19">
    <location>
        <begin position="287"/>
        <end position="308"/>
    </location>
</feature>
<dbReference type="Gene3D" id="1.20.210.10">
    <property type="entry name" value="Cytochrome c oxidase-like, subunit I domain"/>
    <property type="match status" value="1"/>
</dbReference>
<comment type="subcellular location">
    <subcellularLocation>
        <location evidence="1 19">Cell membrane</location>
        <topology evidence="1 19">Multi-pass membrane protein</topology>
    </subcellularLocation>
</comment>
<comment type="catalytic activity">
    <reaction evidence="17 19">
        <text>4 Fe(II)-[cytochrome c] + O2 + 8 H(+)(in) = 4 Fe(III)-[cytochrome c] + 2 H2O + 4 H(+)(out)</text>
        <dbReference type="Rhea" id="RHEA:11436"/>
        <dbReference type="Rhea" id="RHEA-COMP:10350"/>
        <dbReference type="Rhea" id="RHEA-COMP:14399"/>
        <dbReference type="ChEBI" id="CHEBI:15377"/>
        <dbReference type="ChEBI" id="CHEBI:15378"/>
        <dbReference type="ChEBI" id="CHEBI:15379"/>
        <dbReference type="ChEBI" id="CHEBI:29033"/>
        <dbReference type="ChEBI" id="CHEBI:29034"/>
        <dbReference type="EC" id="7.1.1.9"/>
    </reaction>
</comment>
<evidence type="ECO:0000256" key="7">
    <source>
        <dbReference type="ARBA" id="ARBA00022660"/>
    </source>
</evidence>
<keyword evidence="23" id="KW-1185">Reference proteome</keyword>
<dbReference type="InterPro" id="IPR023616">
    <property type="entry name" value="Cyt_c_oxase-like_su1_dom"/>
</dbReference>
<feature type="transmembrane region" description="Helical" evidence="19">
    <location>
        <begin position="357"/>
        <end position="377"/>
    </location>
</feature>
<evidence type="ECO:0000256" key="18">
    <source>
        <dbReference type="RuleBase" id="RU000370"/>
    </source>
</evidence>
<evidence type="ECO:0000256" key="4">
    <source>
        <dbReference type="ARBA" id="ARBA00022448"/>
    </source>
</evidence>
<comment type="pathway">
    <text evidence="2 19">Energy metabolism; oxidative phosphorylation.</text>
</comment>
<feature type="transmembrane region" description="Helical" evidence="19">
    <location>
        <begin position="397"/>
        <end position="415"/>
    </location>
</feature>
<keyword evidence="11 18" id="KW-0249">Electron transport</keyword>
<dbReference type="PROSITE" id="PS50855">
    <property type="entry name" value="COX1"/>
    <property type="match status" value="1"/>
</dbReference>
<sequence>MAAVRPSPVPTRAREQHRGRKGGKLIPWLHTTDPKEVGVLYLITSFAFFMAGGAMAMLIRGELAYPGLQFLSQEQYNQLFTMHGTIMLLLFATPIVFGFANIILPLQIGAPDVAFPRMNALSYWLFLFGGLMVVSGFLLPGGAADFGWTAYAPLSRAQYTAGFGGDIWVMGLVVSGLGTILGAVNMVTTLVCLRAPGMTMWRMPIFCWNILVTSFLILLAFPILTALLMGLLADRNLGAHVFDPAHGGAILYQHLFWFFGHPEVYIVALPFFGIVTEIIPVFSRKPLFGYTGLVLATLTIGVLSAVVWAHHMFATGAVLLPFFSFATFLIAVPTGIKYFNWIGTMWRGQLTFESPMLFSTGFLVTFLLGGLTGVLLASPPLDFHITDTYFVVAHFHYVLFGTIVFAVFAGVYFWFPKITGRMMDERLGKLHFWLTFVGFHGTFLVQHWLGDEGMPRRYADYLETDGFTALNQVSTIGSFILGASMLPFLYNVFISYRAGERAMVDDPWGHGNSLEWATTCPPPRHNFTELPRIRSVRPAFELHYPHMTDRMELEAHASVLPQRDQG</sequence>
<dbReference type="InterPro" id="IPR000883">
    <property type="entry name" value="Cyt_C_Oxase_1"/>
</dbReference>
<feature type="transmembrane region" description="Helical" evidence="19">
    <location>
        <begin position="79"/>
        <end position="104"/>
    </location>
</feature>
<evidence type="ECO:0000256" key="10">
    <source>
        <dbReference type="ARBA" id="ARBA00022967"/>
    </source>
</evidence>
<dbReference type="GO" id="GO:0004129">
    <property type="term" value="F:cytochrome-c oxidase activity"/>
    <property type="evidence" value="ECO:0007669"/>
    <property type="project" value="UniProtKB-EC"/>
</dbReference>
<evidence type="ECO:0000256" key="6">
    <source>
        <dbReference type="ARBA" id="ARBA00022617"/>
    </source>
</evidence>
<evidence type="ECO:0000256" key="3">
    <source>
        <dbReference type="ARBA" id="ARBA00009578"/>
    </source>
</evidence>
<dbReference type="GO" id="GO:0022904">
    <property type="term" value="P:respiratory electron transport chain"/>
    <property type="evidence" value="ECO:0007669"/>
    <property type="project" value="TreeGrafter"/>
</dbReference>
<feature type="transmembrane region" description="Helical" evidence="19">
    <location>
        <begin position="167"/>
        <end position="193"/>
    </location>
</feature>
<dbReference type="InterPro" id="IPR014241">
    <property type="entry name" value="Cyt_c_oxidase_su1_bac"/>
</dbReference>
<feature type="region of interest" description="Disordered" evidence="20">
    <location>
        <begin position="1"/>
        <end position="20"/>
    </location>
</feature>
<name>A0A929FZZ1_9PSEU</name>
<reference evidence="22" key="1">
    <citation type="submission" date="2020-10" db="EMBL/GenBank/DDBJ databases">
        <title>Diversity and distribution of actinomycetes associated with coral in the coast of Hainan.</title>
        <authorList>
            <person name="Li F."/>
        </authorList>
    </citation>
    <scope>NUCLEOTIDE SEQUENCE</scope>
    <source>
        <strain evidence="22">HNM0983</strain>
    </source>
</reference>
<dbReference type="GO" id="GO:0005886">
    <property type="term" value="C:plasma membrane"/>
    <property type="evidence" value="ECO:0007669"/>
    <property type="project" value="UniProtKB-SubCell"/>
</dbReference>
<dbReference type="CDD" id="cd01662">
    <property type="entry name" value="Ubiquinol_Oxidase_I"/>
    <property type="match status" value="1"/>
</dbReference>
<feature type="transmembrane region" description="Helical" evidence="19">
    <location>
        <begin position="39"/>
        <end position="59"/>
    </location>
</feature>
<keyword evidence="4 18" id="KW-0813">Transport</keyword>
<feature type="domain" description="Cytochrome oxidase subunit I profile" evidence="21">
    <location>
        <begin position="28"/>
        <end position="534"/>
    </location>
</feature>
<dbReference type="RefSeq" id="WP_193928263.1">
    <property type="nucleotide sequence ID" value="NZ_JADEYC010000015.1"/>
</dbReference>
<dbReference type="SUPFAM" id="SSF81442">
    <property type="entry name" value="Cytochrome c oxidase subunit I-like"/>
    <property type="match status" value="1"/>
</dbReference>
<dbReference type="PRINTS" id="PR01165">
    <property type="entry name" value="CYCOXIDASEI"/>
</dbReference>
<dbReference type="InterPro" id="IPR023615">
    <property type="entry name" value="Cyt_c_Oxase_su1_BS"/>
</dbReference>
<feature type="transmembrane region" description="Helical" evidence="19">
    <location>
        <begin position="314"/>
        <end position="336"/>
    </location>
</feature>
<dbReference type="GO" id="GO:0009060">
    <property type="term" value="P:aerobic respiration"/>
    <property type="evidence" value="ECO:0007669"/>
    <property type="project" value="InterPro"/>
</dbReference>
<keyword evidence="13 19" id="KW-0408">Iron</keyword>
<evidence type="ECO:0000256" key="20">
    <source>
        <dbReference type="SAM" id="MobiDB-lite"/>
    </source>
</evidence>
<feature type="transmembrane region" description="Helical" evidence="19">
    <location>
        <begin position="205"/>
        <end position="231"/>
    </location>
</feature>
<keyword evidence="6 18" id="KW-0349">Heme</keyword>
<dbReference type="PROSITE" id="PS00077">
    <property type="entry name" value="COX1_CUB"/>
    <property type="match status" value="1"/>
</dbReference>
<dbReference type="EC" id="7.1.1.9" evidence="19"/>
<keyword evidence="9 19" id="KW-0479">Metal-binding</keyword>
<comment type="function">
    <text evidence="16 19">Cytochrome c oxidase is the component of the respiratory chain that catalyzes the reduction of oxygen to water. Subunits 1-3 form the functional core of the enzyme complex. CO I is the catalytic subunit of the enzyme. Electrons originating in cytochrome c are transferred via the copper A center of subunit 2 and heme A of subunit 1 to the bimetallic center formed by heme A3 and copper B.</text>
</comment>
<organism evidence="22 23">
    <name type="scientific">Saccharopolyspora montiporae</name>
    <dbReference type="NCBI Taxonomy" id="2781240"/>
    <lineage>
        <taxon>Bacteria</taxon>
        <taxon>Bacillati</taxon>
        <taxon>Actinomycetota</taxon>
        <taxon>Actinomycetes</taxon>
        <taxon>Pseudonocardiales</taxon>
        <taxon>Pseudonocardiaceae</taxon>
        <taxon>Saccharopolyspora</taxon>
    </lineage>
</organism>
<keyword evidence="8 18" id="KW-0812">Transmembrane</keyword>
<evidence type="ECO:0000259" key="21">
    <source>
        <dbReference type="PROSITE" id="PS50855"/>
    </source>
</evidence>
<keyword evidence="12 19" id="KW-1133">Transmembrane helix</keyword>
<feature type="transmembrane region" description="Helical" evidence="19">
    <location>
        <begin position="251"/>
        <end position="275"/>
    </location>
</feature>
<dbReference type="EMBL" id="JADEYC010000015">
    <property type="protein sequence ID" value="MBE9374829.1"/>
    <property type="molecule type" value="Genomic_DNA"/>
</dbReference>
<feature type="transmembrane region" description="Helical" evidence="19">
    <location>
        <begin position="427"/>
        <end position="449"/>
    </location>
</feature>
<dbReference type="PANTHER" id="PTHR10422">
    <property type="entry name" value="CYTOCHROME C OXIDASE SUBUNIT 1"/>
    <property type="match status" value="1"/>
</dbReference>
<dbReference type="AlphaFoldDB" id="A0A929FZZ1"/>
<dbReference type="Proteomes" id="UP000598360">
    <property type="component" value="Unassembled WGS sequence"/>
</dbReference>
<evidence type="ECO:0000256" key="8">
    <source>
        <dbReference type="ARBA" id="ARBA00022692"/>
    </source>
</evidence>
<evidence type="ECO:0000256" key="17">
    <source>
        <dbReference type="ARBA" id="ARBA00047816"/>
    </source>
</evidence>
<feature type="transmembrane region" description="Helical" evidence="19">
    <location>
        <begin position="469"/>
        <end position="493"/>
    </location>
</feature>
<evidence type="ECO:0000256" key="16">
    <source>
        <dbReference type="ARBA" id="ARBA00025218"/>
    </source>
</evidence>
<comment type="caution">
    <text evidence="22">The sequence shown here is derived from an EMBL/GenBank/DDBJ whole genome shotgun (WGS) entry which is preliminary data.</text>
</comment>
<dbReference type="InterPro" id="IPR036927">
    <property type="entry name" value="Cyt_c_oxase-like_su1_sf"/>
</dbReference>